<evidence type="ECO:0000256" key="1">
    <source>
        <dbReference type="ARBA" id="ARBA00001947"/>
    </source>
</evidence>
<accession>A0A316YYN7</accession>
<dbReference type="PROSITE" id="PS00059">
    <property type="entry name" value="ADH_ZINC"/>
    <property type="match status" value="1"/>
</dbReference>
<dbReference type="InterPro" id="IPR036291">
    <property type="entry name" value="NAD(P)-bd_dom_sf"/>
</dbReference>
<dbReference type="InParanoid" id="A0A316YYN7"/>
<reference evidence="6 7" key="1">
    <citation type="journal article" date="2018" name="Mol. Biol. Evol.">
        <title>Broad Genomic Sampling Reveals a Smut Pathogenic Ancestry of the Fungal Clade Ustilaginomycotina.</title>
        <authorList>
            <person name="Kijpornyongpan T."/>
            <person name="Mondo S.J."/>
            <person name="Barry K."/>
            <person name="Sandor L."/>
            <person name="Lee J."/>
            <person name="Lipzen A."/>
            <person name="Pangilinan J."/>
            <person name="LaButti K."/>
            <person name="Hainaut M."/>
            <person name="Henrissat B."/>
            <person name="Grigoriev I.V."/>
            <person name="Spatafora J.W."/>
            <person name="Aime M.C."/>
        </authorList>
    </citation>
    <scope>NUCLEOTIDE SEQUENCE [LARGE SCALE GENOMIC DNA]</scope>
    <source>
        <strain evidence="6 7">MCA 4198</strain>
    </source>
</reference>
<dbReference type="GO" id="GO:0016491">
    <property type="term" value="F:oxidoreductase activity"/>
    <property type="evidence" value="ECO:0007669"/>
    <property type="project" value="UniProtKB-KW"/>
</dbReference>
<dbReference type="InterPro" id="IPR011032">
    <property type="entry name" value="GroES-like_sf"/>
</dbReference>
<evidence type="ECO:0000313" key="6">
    <source>
        <dbReference type="EMBL" id="PWN94369.1"/>
    </source>
</evidence>
<dbReference type="Gene3D" id="3.40.50.720">
    <property type="entry name" value="NAD(P)-binding Rossmann-like Domain"/>
    <property type="match status" value="1"/>
</dbReference>
<dbReference type="PANTHER" id="PTHR42813">
    <property type="entry name" value="ZINC-TYPE ALCOHOL DEHYDROGENASE-LIKE"/>
    <property type="match status" value="1"/>
</dbReference>
<keyword evidence="4" id="KW-0560">Oxidoreductase</keyword>
<feature type="domain" description="Alcohol dehydrogenase-like N-terminal" evidence="5">
    <location>
        <begin position="62"/>
        <end position="193"/>
    </location>
</feature>
<protein>
    <submittedName>
        <fullName evidence="6">GroES-like protein</fullName>
    </submittedName>
</protein>
<dbReference type="STRING" id="215250.A0A316YYN7"/>
<dbReference type="SUPFAM" id="SSF50129">
    <property type="entry name" value="GroES-like"/>
    <property type="match status" value="1"/>
</dbReference>
<evidence type="ECO:0000313" key="7">
    <source>
        <dbReference type="Proteomes" id="UP000245768"/>
    </source>
</evidence>
<evidence type="ECO:0000256" key="3">
    <source>
        <dbReference type="ARBA" id="ARBA00022833"/>
    </source>
</evidence>
<dbReference type="InterPro" id="IPR013154">
    <property type="entry name" value="ADH-like_N"/>
</dbReference>
<evidence type="ECO:0000256" key="4">
    <source>
        <dbReference type="ARBA" id="ARBA00023002"/>
    </source>
</evidence>
<sequence length="453" mass="48979">MAVNAASNLAQKVMGDVETSITASHASDEQKSASGDKMQALTWQGVEKVALKTVAKPEIMDDEDVVIKVTGTTVCGSDLHLLHGDILQLKADDILGHEGMGVVESVGPKVKGLKKGDRVVSSFSISCGSCKFCKEGLGSMCEKTNSSSVMQALYGQRFSALLGYAHFAGGLAGMQSEYCRIPYADHNCLKVPDGVSDEKALFLSDIVCTSYHSVVDVGFQAGQTAIVFGAGPVGLNIVQWLLAVFDAKRVVLLDSVQNRLDFAKQAFKGRPLEVVNIETDCEGGNVVKKLYELEKLGWDVAFDVAGFRYAKSLVHKAMRATALETDTPETLNEAIMAVRKFGRISIAADYAGLTNGFNIGALMEKGIMLKGNGQAPAQKYMKPLLDDYIVTGKFDPTLILTHRFDFSEMDKLYYAFDKKLFDEEKGVGILKCFVQTRHSSAPAPGMPTLTKVP</sequence>
<evidence type="ECO:0000256" key="2">
    <source>
        <dbReference type="ARBA" id="ARBA00022723"/>
    </source>
</evidence>
<proteinExistence type="predicted"/>
<keyword evidence="2" id="KW-0479">Metal-binding</keyword>
<dbReference type="SUPFAM" id="SSF51735">
    <property type="entry name" value="NAD(P)-binding Rossmann-fold domains"/>
    <property type="match status" value="1"/>
</dbReference>
<dbReference type="Gene3D" id="3.90.180.10">
    <property type="entry name" value="Medium-chain alcohol dehydrogenases, catalytic domain"/>
    <property type="match status" value="1"/>
</dbReference>
<dbReference type="PANTHER" id="PTHR42813:SF1">
    <property type="entry name" value="DEHYDROGENASE, PUTATIVE (AFU_ORTHOLOGUE AFUA_5G03930)-RELATED"/>
    <property type="match status" value="1"/>
</dbReference>
<dbReference type="Pfam" id="PF08240">
    <property type="entry name" value="ADH_N"/>
    <property type="match status" value="1"/>
</dbReference>
<dbReference type="RefSeq" id="XP_025381567.1">
    <property type="nucleotide sequence ID" value="XM_025519520.1"/>
</dbReference>
<gene>
    <name evidence="6" type="ORF">FA10DRAFT_249110</name>
</gene>
<dbReference type="AlphaFoldDB" id="A0A316YYN7"/>
<organism evidence="6 7">
    <name type="scientific">Acaromyces ingoldii</name>
    <dbReference type="NCBI Taxonomy" id="215250"/>
    <lineage>
        <taxon>Eukaryota</taxon>
        <taxon>Fungi</taxon>
        <taxon>Dikarya</taxon>
        <taxon>Basidiomycota</taxon>
        <taxon>Ustilaginomycotina</taxon>
        <taxon>Exobasidiomycetes</taxon>
        <taxon>Exobasidiales</taxon>
        <taxon>Cryptobasidiaceae</taxon>
        <taxon>Acaromyces</taxon>
    </lineage>
</organism>
<name>A0A316YYN7_9BASI</name>
<keyword evidence="3" id="KW-0862">Zinc</keyword>
<comment type="cofactor">
    <cofactor evidence="1">
        <name>Zn(2+)</name>
        <dbReference type="ChEBI" id="CHEBI:29105"/>
    </cofactor>
</comment>
<keyword evidence="7" id="KW-1185">Reference proteome</keyword>
<dbReference type="Proteomes" id="UP000245768">
    <property type="component" value="Unassembled WGS sequence"/>
</dbReference>
<dbReference type="GeneID" id="37041436"/>
<dbReference type="EMBL" id="KZ819634">
    <property type="protein sequence ID" value="PWN94369.1"/>
    <property type="molecule type" value="Genomic_DNA"/>
</dbReference>
<dbReference type="InterPro" id="IPR002328">
    <property type="entry name" value="ADH_Zn_CS"/>
</dbReference>
<evidence type="ECO:0000259" key="5">
    <source>
        <dbReference type="Pfam" id="PF08240"/>
    </source>
</evidence>
<dbReference type="GO" id="GO:0008270">
    <property type="term" value="F:zinc ion binding"/>
    <property type="evidence" value="ECO:0007669"/>
    <property type="project" value="InterPro"/>
</dbReference>
<dbReference type="OrthoDB" id="3941538at2759"/>